<keyword evidence="2" id="KW-0472">Membrane</keyword>
<sequence length="214" mass="22359">MIRLAIRTLPVFAVIIGFAMILAAFLNFSGVRTAYLDLIRSRMAMTAGAIATDIAKASSLGIRLPEQTTLPDLLARQSSAEPLLLSIDVEGSEGDILFSSDPARTGTLDDIAGDTGAFRHRQDVANDFGAPVGAVVVRLDRAAIDATIDKLRVDILTAAVPAGLGAVVAGCLIALLLLTRLHRIARRASDGRAGAEPLGSAEAEMARLQTSEAA</sequence>
<evidence type="ECO:0000256" key="1">
    <source>
        <dbReference type="SAM" id="MobiDB-lite"/>
    </source>
</evidence>
<evidence type="ECO:0000313" key="3">
    <source>
        <dbReference type="EMBL" id="WAP67629.1"/>
    </source>
</evidence>
<organism evidence="3 4">
    <name type="scientific">Jiella pelagia</name>
    <dbReference type="NCBI Taxonomy" id="2986949"/>
    <lineage>
        <taxon>Bacteria</taxon>
        <taxon>Pseudomonadati</taxon>
        <taxon>Pseudomonadota</taxon>
        <taxon>Alphaproteobacteria</taxon>
        <taxon>Hyphomicrobiales</taxon>
        <taxon>Aurantimonadaceae</taxon>
        <taxon>Jiella</taxon>
    </lineage>
</organism>
<evidence type="ECO:0000256" key="2">
    <source>
        <dbReference type="SAM" id="Phobius"/>
    </source>
</evidence>
<keyword evidence="4" id="KW-1185">Reference proteome</keyword>
<feature type="region of interest" description="Disordered" evidence="1">
    <location>
        <begin position="193"/>
        <end position="214"/>
    </location>
</feature>
<evidence type="ECO:0000313" key="4">
    <source>
        <dbReference type="Proteomes" id="UP001164020"/>
    </source>
</evidence>
<reference evidence="3" key="1">
    <citation type="submission" date="2022-12" db="EMBL/GenBank/DDBJ databases">
        <title>Jiella pelagia sp. nov., isolated from phosphonate enriched culture of Northwest Pacific surface seawater.</title>
        <authorList>
            <person name="Shin D.Y."/>
            <person name="Hwang C.Y."/>
        </authorList>
    </citation>
    <scope>NUCLEOTIDE SEQUENCE</scope>
    <source>
        <strain evidence="3">HL-NP1</strain>
    </source>
</reference>
<gene>
    <name evidence="3" type="ORF">OH818_19345</name>
</gene>
<dbReference type="RefSeq" id="WP_268880092.1">
    <property type="nucleotide sequence ID" value="NZ_CP114029.1"/>
</dbReference>
<feature type="transmembrane region" description="Helical" evidence="2">
    <location>
        <begin position="12"/>
        <end position="35"/>
    </location>
</feature>
<proteinExistence type="predicted"/>
<dbReference type="Proteomes" id="UP001164020">
    <property type="component" value="Chromosome"/>
</dbReference>
<keyword evidence="2" id="KW-0812">Transmembrane</keyword>
<evidence type="ECO:0008006" key="5">
    <source>
        <dbReference type="Google" id="ProtNLM"/>
    </source>
</evidence>
<feature type="transmembrane region" description="Helical" evidence="2">
    <location>
        <begin position="155"/>
        <end position="178"/>
    </location>
</feature>
<dbReference type="EMBL" id="CP114029">
    <property type="protein sequence ID" value="WAP67629.1"/>
    <property type="molecule type" value="Genomic_DNA"/>
</dbReference>
<protein>
    <recommendedName>
        <fullName evidence="5">HAMP domain-containing protein</fullName>
    </recommendedName>
</protein>
<accession>A0ABY7BVV2</accession>
<name>A0ABY7BVV2_9HYPH</name>
<keyword evidence="2" id="KW-1133">Transmembrane helix</keyword>